<evidence type="ECO:0000313" key="1">
    <source>
        <dbReference type="EMBL" id="PZX14202.1"/>
    </source>
</evidence>
<protein>
    <submittedName>
        <fullName evidence="1">Uncharacterized protein</fullName>
    </submittedName>
</protein>
<evidence type="ECO:0000313" key="2">
    <source>
        <dbReference type="Proteomes" id="UP000248916"/>
    </source>
</evidence>
<keyword evidence="2" id="KW-1185">Reference proteome</keyword>
<gene>
    <name evidence="1" type="ORF">LX81_03001</name>
</gene>
<proteinExistence type="predicted"/>
<reference evidence="1 2" key="1">
    <citation type="submission" date="2018-06" db="EMBL/GenBank/DDBJ databases">
        <title>Genomic Encyclopedia of Archaeal and Bacterial Type Strains, Phase II (KMG-II): from individual species to whole genera.</title>
        <authorList>
            <person name="Goeker M."/>
        </authorList>
    </citation>
    <scope>NUCLEOTIDE SEQUENCE [LARGE SCALE GENOMIC DNA]</scope>
    <source>
        <strain evidence="1 2">DSM 22009</strain>
    </source>
</reference>
<comment type="caution">
    <text evidence="1">The sequence shown here is derived from an EMBL/GenBank/DDBJ whole genome shotgun (WGS) entry which is preliminary data.</text>
</comment>
<dbReference type="EMBL" id="QKZL01000015">
    <property type="protein sequence ID" value="PZX14202.1"/>
    <property type="molecule type" value="Genomic_DNA"/>
</dbReference>
<dbReference type="RefSeq" id="WP_170133966.1">
    <property type="nucleotide sequence ID" value="NZ_QKZL01000015.1"/>
</dbReference>
<accession>A0A2W7NSH0</accession>
<sequence>MRANAQEAAPETLDQAVDVDPSFMLSKLEGLIVGFQNYCPTSPSP</sequence>
<dbReference type="Proteomes" id="UP000248916">
    <property type="component" value="Unassembled WGS sequence"/>
</dbReference>
<name>A0A2W7NSH0_9RHOB</name>
<dbReference type="AlphaFoldDB" id="A0A2W7NSH0"/>
<organism evidence="1 2">
    <name type="scientific">Palleronia aestuarii</name>
    <dbReference type="NCBI Taxonomy" id="568105"/>
    <lineage>
        <taxon>Bacteria</taxon>
        <taxon>Pseudomonadati</taxon>
        <taxon>Pseudomonadota</taxon>
        <taxon>Alphaproteobacteria</taxon>
        <taxon>Rhodobacterales</taxon>
        <taxon>Roseobacteraceae</taxon>
        <taxon>Palleronia</taxon>
    </lineage>
</organism>